<feature type="transmembrane region" description="Helical" evidence="1">
    <location>
        <begin position="40"/>
        <end position="62"/>
    </location>
</feature>
<dbReference type="RefSeq" id="WP_307282545.1">
    <property type="nucleotide sequence ID" value="NZ_JAUSZT010000003.1"/>
</dbReference>
<evidence type="ECO:0000313" key="3">
    <source>
        <dbReference type="Proteomes" id="UP001237780"/>
    </source>
</evidence>
<name>A0ABU0SBD1_9HYPH</name>
<evidence type="ECO:0000313" key="2">
    <source>
        <dbReference type="EMBL" id="MDQ0998064.1"/>
    </source>
</evidence>
<dbReference type="Proteomes" id="UP001237780">
    <property type="component" value="Unassembled WGS sequence"/>
</dbReference>
<keyword evidence="1" id="KW-0472">Membrane</keyword>
<proteinExistence type="predicted"/>
<organism evidence="2 3">
    <name type="scientific">Phyllobacterium ifriqiyense</name>
    <dbReference type="NCBI Taxonomy" id="314238"/>
    <lineage>
        <taxon>Bacteria</taxon>
        <taxon>Pseudomonadati</taxon>
        <taxon>Pseudomonadota</taxon>
        <taxon>Alphaproteobacteria</taxon>
        <taxon>Hyphomicrobiales</taxon>
        <taxon>Phyllobacteriaceae</taxon>
        <taxon>Phyllobacterium</taxon>
    </lineage>
</organism>
<dbReference type="EMBL" id="JAUSZT010000003">
    <property type="protein sequence ID" value="MDQ0998064.1"/>
    <property type="molecule type" value="Genomic_DNA"/>
</dbReference>
<evidence type="ECO:0000256" key="1">
    <source>
        <dbReference type="SAM" id="Phobius"/>
    </source>
</evidence>
<keyword evidence="1" id="KW-1133">Transmembrane helix</keyword>
<protein>
    <submittedName>
        <fullName evidence="2">Uncharacterized protein</fullName>
    </submittedName>
</protein>
<reference evidence="2 3" key="1">
    <citation type="submission" date="2023-07" db="EMBL/GenBank/DDBJ databases">
        <title>Comparative genomics of wheat-associated soil bacteria to identify genetic determinants of phenazine resistance.</title>
        <authorList>
            <person name="Mouncey N."/>
        </authorList>
    </citation>
    <scope>NUCLEOTIDE SEQUENCE [LARGE SCALE GENOMIC DNA]</scope>
    <source>
        <strain evidence="2 3">W4I11</strain>
    </source>
</reference>
<keyword evidence="1" id="KW-0812">Transmembrane</keyword>
<accession>A0ABU0SBD1</accession>
<comment type="caution">
    <text evidence="2">The sequence shown here is derived from an EMBL/GenBank/DDBJ whole genome shotgun (WGS) entry which is preliminary data.</text>
</comment>
<gene>
    <name evidence="2" type="ORF">QFZ34_003246</name>
</gene>
<keyword evidence="3" id="KW-1185">Reference proteome</keyword>
<sequence>MTKFACLVCLALFCFLFISVVGLTAYYSGQDGSPPHSVEVLFTVISLAVVGLFPFSIASLFLTMGWPIIARDSLFSKNAENHPITWFVWREVRNKKWR</sequence>